<dbReference type="HOGENOM" id="CLU_2671795_0_0_1"/>
<evidence type="ECO:0000313" key="1">
    <source>
        <dbReference type="EMBL" id="KIK72341.1"/>
    </source>
</evidence>
<reference evidence="1 2" key="1">
    <citation type="submission" date="2014-04" db="EMBL/GenBank/DDBJ databases">
        <authorList>
            <consortium name="DOE Joint Genome Institute"/>
            <person name="Kuo A."/>
            <person name="Kohler A."/>
            <person name="Jargeat P."/>
            <person name="Nagy L.G."/>
            <person name="Floudas D."/>
            <person name="Copeland A."/>
            <person name="Barry K.W."/>
            <person name="Cichocki N."/>
            <person name="Veneault-Fourrey C."/>
            <person name="LaButti K."/>
            <person name="Lindquist E.A."/>
            <person name="Lipzen A."/>
            <person name="Lundell T."/>
            <person name="Morin E."/>
            <person name="Murat C."/>
            <person name="Sun H."/>
            <person name="Tunlid A."/>
            <person name="Henrissat B."/>
            <person name="Grigoriev I.V."/>
            <person name="Hibbett D.S."/>
            <person name="Martin F."/>
            <person name="Nordberg H.P."/>
            <person name="Cantor M.N."/>
            <person name="Hua S.X."/>
        </authorList>
    </citation>
    <scope>NUCLEOTIDE SEQUENCE [LARGE SCALE GENOMIC DNA]</scope>
    <source>
        <strain evidence="1 2">Ve08.2h10</strain>
    </source>
</reference>
<proteinExistence type="predicted"/>
<dbReference type="AlphaFoldDB" id="A0A0D0CNM4"/>
<protein>
    <submittedName>
        <fullName evidence="1">Uncharacterized protein</fullName>
    </submittedName>
</protein>
<sequence>MRTVYAQDTVLHPADPPLWLSSTVSTLEDSLPSIGAPVSSVAWLPFIMTDADFSADHFQEIFCYTKIIFYFVSIV</sequence>
<gene>
    <name evidence="1" type="ORF">PAXRUDRAFT_22100</name>
</gene>
<dbReference type="EMBL" id="KN830940">
    <property type="protein sequence ID" value="KIK72341.1"/>
    <property type="molecule type" value="Genomic_DNA"/>
</dbReference>
<dbReference type="InParanoid" id="A0A0D0CNM4"/>
<evidence type="ECO:0000313" key="2">
    <source>
        <dbReference type="Proteomes" id="UP000054538"/>
    </source>
</evidence>
<dbReference type="Proteomes" id="UP000054538">
    <property type="component" value="Unassembled WGS sequence"/>
</dbReference>
<name>A0A0D0CNM4_9AGAM</name>
<organism evidence="1 2">
    <name type="scientific">Paxillus rubicundulus Ve08.2h10</name>
    <dbReference type="NCBI Taxonomy" id="930991"/>
    <lineage>
        <taxon>Eukaryota</taxon>
        <taxon>Fungi</taxon>
        <taxon>Dikarya</taxon>
        <taxon>Basidiomycota</taxon>
        <taxon>Agaricomycotina</taxon>
        <taxon>Agaricomycetes</taxon>
        <taxon>Agaricomycetidae</taxon>
        <taxon>Boletales</taxon>
        <taxon>Paxilineae</taxon>
        <taxon>Paxillaceae</taxon>
        <taxon>Paxillus</taxon>
    </lineage>
</organism>
<reference evidence="2" key="2">
    <citation type="submission" date="2015-01" db="EMBL/GenBank/DDBJ databases">
        <title>Evolutionary Origins and Diversification of the Mycorrhizal Mutualists.</title>
        <authorList>
            <consortium name="DOE Joint Genome Institute"/>
            <consortium name="Mycorrhizal Genomics Consortium"/>
            <person name="Kohler A."/>
            <person name="Kuo A."/>
            <person name="Nagy L.G."/>
            <person name="Floudas D."/>
            <person name="Copeland A."/>
            <person name="Barry K.W."/>
            <person name="Cichocki N."/>
            <person name="Veneault-Fourrey C."/>
            <person name="LaButti K."/>
            <person name="Lindquist E.A."/>
            <person name="Lipzen A."/>
            <person name="Lundell T."/>
            <person name="Morin E."/>
            <person name="Murat C."/>
            <person name="Riley R."/>
            <person name="Ohm R."/>
            <person name="Sun H."/>
            <person name="Tunlid A."/>
            <person name="Henrissat B."/>
            <person name="Grigoriev I.V."/>
            <person name="Hibbett D.S."/>
            <person name="Martin F."/>
        </authorList>
    </citation>
    <scope>NUCLEOTIDE SEQUENCE [LARGE SCALE GENOMIC DNA]</scope>
    <source>
        <strain evidence="2">Ve08.2h10</strain>
    </source>
</reference>
<keyword evidence="2" id="KW-1185">Reference proteome</keyword>
<accession>A0A0D0CNM4</accession>